<evidence type="ECO:0000256" key="2">
    <source>
        <dbReference type="ARBA" id="ARBA00023242"/>
    </source>
</evidence>
<dbReference type="GeneID" id="109702275"/>
<dbReference type="InterPro" id="IPR052074">
    <property type="entry name" value="NonRcpt_TyrProt_Phosphatase"/>
</dbReference>
<evidence type="ECO:0000256" key="1">
    <source>
        <dbReference type="ARBA" id="ARBA00004123"/>
    </source>
</evidence>
<dbReference type="AlphaFoldDB" id="A0A8B7WI73"/>
<dbReference type="InterPro" id="IPR029021">
    <property type="entry name" value="Prot-tyrosine_phosphatase-like"/>
</dbReference>
<dbReference type="InterPro" id="IPR000242">
    <property type="entry name" value="PTP_cat"/>
</dbReference>
<dbReference type="RefSeq" id="XP_020043256.1">
    <property type="nucleotide sequence ID" value="XM_020187667.1"/>
</dbReference>
<sequence length="92" mass="10664">MIMGIFLKNLQKVKVMKPCGMTISSSKETGGTVRIQRLQGHQVLSPLCSLFNIMNIVTQMRKQRYGMIQTKEQYHFCYEIVLQVLQKLLTLE</sequence>
<dbReference type="PRINTS" id="PR00700">
    <property type="entry name" value="PRTYPHPHTASE"/>
</dbReference>
<reference evidence="4" key="1">
    <citation type="submission" date="2025-08" db="UniProtKB">
        <authorList>
            <consortium name="RefSeq"/>
        </authorList>
    </citation>
    <scope>IDENTIFICATION</scope>
    <source>
        <tissue evidence="4">Leukocyte</tissue>
    </source>
</reference>
<name>A0A8B7WI73_CASCN</name>
<comment type="subcellular location">
    <subcellularLocation>
        <location evidence="1">Nucleus</location>
    </subcellularLocation>
</comment>
<organism evidence="4">
    <name type="scientific">Castor canadensis</name>
    <name type="common">American beaver</name>
    <dbReference type="NCBI Taxonomy" id="51338"/>
    <lineage>
        <taxon>Eukaryota</taxon>
        <taxon>Metazoa</taxon>
        <taxon>Chordata</taxon>
        <taxon>Craniata</taxon>
        <taxon>Vertebrata</taxon>
        <taxon>Euteleostomi</taxon>
        <taxon>Mammalia</taxon>
        <taxon>Eutheria</taxon>
        <taxon>Euarchontoglires</taxon>
        <taxon>Glires</taxon>
        <taxon>Rodentia</taxon>
        <taxon>Castorimorpha</taxon>
        <taxon>Castoridae</taxon>
        <taxon>Castor</taxon>
    </lineage>
</organism>
<keyword evidence="2" id="KW-0539">Nucleus</keyword>
<gene>
    <name evidence="4" type="primary">Ptpn20</name>
</gene>
<proteinExistence type="predicted"/>
<dbReference type="GO" id="GO:0005634">
    <property type="term" value="C:nucleus"/>
    <property type="evidence" value="ECO:0007669"/>
    <property type="project" value="UniProtKB-SubCell"/>
</dbReference>
<dbReference type="RefSeq" id="XP_073935468.1">
    <property type="nucleotide sequence ID" value="XM_074079367.1"/>
</dbReference>
<dbReference type="SUPFAM" id="SSF52799">
    <property type="entry name" value="(Phosphotyrosine protein) phosphatases II"/>
    <property type="match status" value="1"/>
</dbReference>
<protein>
    <submittedName>
        <fullName evidence="4">Tyrosine-protein phosphatase non-receptor type 20</fullName>
    </submittedName>
</protein>
<dbReference type="Gene3D" id="3.90.190.10">
    <property type="entry name" value="Protein tyrosine phosphatase superfamily"/>
    <property type="match status" value="1"/>
</dbReference>
<dbReference type="PANTHER" id="PTHR46900:SF4">
    <property type="entry name" value="FERM AND PDZ DOMAIN CONTAINING 2"/>
    <property type="match status" value="1"/>
</dbReference>
<dbReference type="CTD" id="26095"/>
<evidence type="ECO:0000259" key="3">
    <source>
        <dbReference type="Pfam" id="PF00102"/>
    </source>
</evidence>
<dbReference type="GO" id="GO:0004725">
    <property type="term" value="F:protein tyrosine phosphatase activity"/>
    <property type="evidence" value="ECO:0007669"/>
    <property type="project" value="InterPro"/>
</dbReference>
<dbReference type="KEGG" id="ccan:109702275"/>
<feature type="domain" description="Tyrosine-protein phosphatase" evidence="3">
    <location>
        <begin position="48"/>
        <end position="82"/>
    </location>
</feature>
<dbReference type="PANTHER" id="PTHR46900">
    <property type="entry name" value="TYROSINE-PROTEIN PHOSPHATASE NON-RECEPTOR TYPE 13"/>
    <property type="match status" value="1"/>
</dbReference>
<dbReference type="OrthoDB" id="165498at2759"/>
<dbReference type="Pfam" id="PF00102">
    <property type="entry name" value="Y_phosphatase"/>
    <property type="match status" value="1"/>
</dbReference>
<accession>A0A8B7WI73</accession>
<evidence type="ECO:0000313" key="4">
    <source>
        <dbReference type="RefSeq" id="XP_020043256.1"/>
    </source>
</evidence>